<evidence type="ECO:0000256" key="8">
    <source>
        <dbReference type="ARBA" id="ARBA00022801"/>
    </source>
</evidence>
<evidence type="ECO:0000256" key="4">
    <source>
        <dbReference type="ARBA" id="ARBA00022670"/>
    </source>
</evidence>
<evidence type="ECO:0000256" key="5">
    <source>
        <dbReference type="ARBA" id="ARBA00022692"/>
    </source>
</evidence>
<comment type="cofactor">
    <cofactor evidence="1">
        <name>Mn(2+)</name>
        <dbReference type="ChEBI" id="CHEBI:29035"/>
    </cofactor>
</comment>
<gene>
    <name evidence="14" type="ORF">K1Y79_05880</name>
</gene>
<feature type="coiled-coil region" evidence="13">
    <location>
        <begin position="1174"/>
        <end position="1202"/>
    </location>
</feature>
<dbReference type="PANTHER" id="PTHR31120">
    <property type="entry name" value="METALLOPROTEASE TIKI"/>
    <property type="match status" value="1"/>
</dbReference>
<evidence type="ECO:0000256" key="7">
    <source>
        <dbReference type="ARBA" id="ARBA00022729"/>
    </source>
</evidence>
<evidence type="ECO:0000313" key="15">
    <source>
        <dbReference type="Proteomes" id="UP000812961"/>
    </source>
</evidence>
<keyword evidence="12" id="KW-0325">Glycoprotein</keyword>
<keyword evidence="6" id="KW-0479">Metal-binding</keyword>
<dbReference type="Pfam" id="PF01963">
    <property type="entry name" value="TraB_PrgY_gumN"/>
    <property type="match status" value="1"/>
</dbReference>
<keyword evidence="11" id="KW-0472">Membrane</keyword>
<evidence type="ECO:0000256" key="2">
    <source>
        <dbReference type="ARBA" id="ARBA00001941"/>
    </source>
</evidence>
<keyword evidence="15" id="KW-1185">Reference proteome</keyword>
<dbReference type="InterPro" id="IPR040230">
    <property type="entry name" value="TIKI1/2-like"/>
</dbReference>
<evidence type="ECO:0000256" key="9">
    <source>
        <dbReference type="ARBA" id="ARBA00022989"/>
    </source>
</evidence>
<accession>A0ABS7G870</accession>
<keyword evidence="5" id="KW-0812">Transmembrane</keyword>
<keyword evidence="7" id="KW-0732">Signal</keyword>
<evidence type="ECO:0000256" key="12">
    <source>
        <dbReference type="ARBA" id="ARBA00023180"/>
    </source>
</evidence>
<dbReference type="RefSeq" id="WP_220249066.1">
    <property type="nucleotide sequence ID" value="NZ_JAICCF010000001.1"/>
</dbReference>
<proteinExistence type="predicted"/>
<name>A0ABS7G870_9BACT</name>
<sequence>MLVRNTRSRQSMSGLLPRMTCLVLLALFICPFMLRAQHSKRAGYQLLWRIEGPGITTPSYLFGTMHLQERRVFEFSDSVLLALRNAETFAMEVDMDSVMTYMLAPGGPLQDTVNYMRQLFTPQEYSFVDSLVKKKSGVTINQLNVKRLWFLERLLEDEDEVINKTAGSGAKAENIFLDGWLHQKATYLNKPVYSLEKVENQLSFMSAEVSALQKDIFLETIGYNSTDTDRPGDEEIFDARVSFLDSLVKIYHEGDPDKIYTMVGNWEDHGNGPGLHKRNIEMADNLAALVTRKSVFAAVGAAHLSGSGGIIALLKSKGFRVNPVTATFTGVARKERQRLDSVKGYTMNRMADGYSVLFPGVPMAYPIPGMNKSMYMGTADNEAAFALSMDLPHLGKSERELQDMLIENMAAQGKAVIQKTYPINYRNLPGTEAIMLQGKTPFYLRLFIRNNRAFVFMYAAENADSLARKEFFKSVRFYDIVRSASVYDTLKRPALGFSAVIPNDASYVKAEHKGEGRPVEAYSALDDANHVSYVVRVEKMKAGYYNLNDDAALEGIRYVLLRQDSTMQLIDSVTVKNDERSDYQLVYRHQSGYISRMHFISRGNIAYSILCTYDGNNPDSTYWKGFFNNFRILPLKATALTVPYQSPDSSFTVNGPAKFTVYGNDESSTEDWRDVYNVLDTTSYSTYIVTVNRYAAYIQGQPDSLMKAFLYPKDSAYIITSHNKSVVNGLTVYDTELKVAKTTLRCFRRIVVAGHTIFSLSAVVPEEVAGEGRAGQFFASFRPGKKVLADTLRLEDNKLGRFLHDLQGVDSTDYENALQHIYNMEIDSLNKPVVLRALRQPFPLDSTGFTRLRVLRSVTDYSQDSLLDVAVYLFHQLKDTNARINVLKFITALAPDTAIHTALRLALEIPENNHAFSNIFSYRGMNDTLFEKRLPEIITAAAQSGSILQHLVMSTYYDSLWIAPKFTQYKLDGLMPQLLALFERQVAALNAHRTDDEQLPLWKYRVRATGDILSAPGMNVPADQLFSRFLSDSIFQLRAMAARGLMNHSIKVSDKVIKSIVDDNSIAHTFIKTIYDDKQQAQIKRVLTQEIVNKAYVVSYLSDDDYDITDIEQITRIKVKYEKQPAVWLTLYRYRYDAEEGEWIYAFSGPQPADTKQFNLEPELYHRVENPEIIKNKKELNAEAVRAYKEYLEEQKAAAEEQ</sequence>
<evidence type="ECO:0000256" key="3">
    <source>
        <dbReference type="ARBA" id="ARBA00004479"/>
    </source>
</evidence>
<keyword evidence="10" id="KW-0482">Metalloprotease</keyword>
<dbReference type="PANTHER" id="PTHR31120:SF6">
    <property type="entry name" value="METALLOPROTEASE TIKI HOMOLOG"/>
    <property type="match status" value="1"/>
</dbReference>
<comment type="cofactor">
    <cofactor evidence="2">
        <name>Co(2+)</name>
        <dbReference type="ChEBI" id="CHEBI:48828"/>
    </cofactor>
</comment>
<keyword evidence="8" id="KW-0378">Hydrolase</keyword>
<keyword evidence="13" id="KW-0175">Coiled coil</keyword>
<protein>
    <submittedName>
        <fullName evidence="14">TraB/GumN family protein</fullName>
    </submittedName>
</protein>
<organism evidence="14 15">
    <name type="scientific">Chitinophaga rhizophila</name>
    <dbReference type="NCBI Taxonomy" id="2866212"/>
    <lineage>
        <taxon>Bacteria</taxon>
        <taxon>Pseudomonadati</taxon>
        <taxon>Bacteroidota</taxon>
        <taxon>Chitinophagia</taxon>
        <taxon>Chitinophagales</taxon>
        <taxon>Chitinophagaceae</taxon>
        <taxon>Chitinophaga</taxon>
    </lineage>
</organism>
<keyword evidence="4" id="KW-0645">Protease</keyword>
<reference evidence="14 15" key="1">
    <citation type="submission" date="2021-08" db="EMBL/GenBank/DDBJ databases">
        <title>The genome sequence of Chitinophaga sp. B61.</title>
        <authorList>
            <person name="Zhang X."/>
        </authorList>
    </citation>
    <scope>NUCLEOTIDE SEQUENCE [LARGE SCALE GENOMIC DNA]</scope>
    <source>
        <strain evidence="14 15">B61</strain>
    </source>
</reference>
<evidence type="ECO:0000313" key="14">
    <source>
        <dbReference type="EMBL" id="MBW8683857.1"/>
    </source>
</evidence>
<evidence type="ECO:0000256" key="6">
    <source>
        <dbReference type="ARBA" id="ARBA00022723"/>
    </source>
</evidence>
<evidence type="ECO:0000256" key="1">
    <source>
        <dbReference type="ARBA" id="ARBA00001936"/>
    </source>
</evidence>
<dbReference type="CDD" id="cd14789">
    <property type="entry name" value="Tiki"/>
    <property type="match status" value="1"/>
</dbReference>
<dbReference type="Proteomes" id="UP000812961">
    <property type="component" value="Unassembled WGS sequence"/>
</dbReference>
<dbReference type="EMBL" id="JAICCF010000001">
    <property type="protein sequence ID" value="MBW8683857.1"/>
    <property type="molecule type" value="Genomic_DNA"/>
</dbReference>
<evidence type="ECO:0000256" key="10">
    <source>
        <dbReference type="ARBA" id="ARBA00023049"/>
    </source>
</evidence>
<comment type="caution">
    <text evidence="14">The sequence shown here is derived from an EMBL/GenBank/DDBJ whole genome shotgun (WGS) entry which is preliminary data.</text>
</comment>
<comment type="subcellular location">
    <subcellularLocation>
        <location evidence="3">Membrane</location>
        <topology evidence="3">Single-pass type I membrane protein</topology>
    </subcellularLocation>
</comment>
<keyword evidence="9" id="KW-1133">Transmembrane helix</keyword>
<evidence type="ECO:0000256" key="13">
    <source>
        <dbReference type="SAM" id="Coils"/>
    </source>
</evidence>
<dbReference type="InterPro" id="IPR002816">
    <property type="entry name" value="TraB/PrgY/GumN_fam"/>
</dbReference>
<evidence type="ECO:0000256" key="11">
    <source>
        <dbReference type="ARBA" id="ARBA00023136"/>
    </source>
</evidence>